<comment type="caution">
    <text evidence="1">The sequence shown here is derived from an EMBL/GenBank/DDBJ whole genome shotgun (WGS) entry which is preliminary data.</text>
</comment>
<keyword evidence="2" id="KW-1185">Reference proteome</keyword>
<organism evidence="1 2">
    <name type="scientific">Bradyrhizobium cytisi</name>
    <dbReference type="NCBI Taxonomy" id="515489"/>
    <lineage>
        <taxon>Bacteria</taxon>
        <taxon>Pseudomonadati</taxon>
        <taxon>Pseudomonadota</taxon>
        <taxon>Alphaproteobacteria</taxon>
        <taxon>Hyphomicrobiales</taxon>
        <taxon>Nitrobacteraceae</taxon>
        <taxon>Bradyrhizobium</taxon>
    </lineage>
</organism>
<protein>
    <submittedName>
        <fullName evidence="1">Uncharacterized protein</fullName>
    </submittedName>
</protein>
<dbReference type="AlphaFoldDB" id="A0A5S4WJI5"/>
<reference evidence="1 2" key="1">
    <citation type="submission" date="2019-08" db="EMBL/GenBank/DDBJ databases">
        <title>Bradyrhizobium hipponensis sp. nov., a rhizobium isolated from a Lupinus angustifolius root nodule in Tunisia.</title>
        <authorList>
            <person name="Off K."/>
            <person name="Rejili M."/>
            <person name="Mars M."/>
            <person name="Brachmann A."/>
            <person name="Marin M."/>
        </authorList>
    </citation>
    <scope>NUCLEOTIDE SEQUENCE [LARGE SCALE GENOMIC DNA]</scope>
    <source>
        <strain evidence="1 2">CTAW11</strain>
    </source>
</reference>
<dbReference type="EMBL" id="VSSR01000038">
    <property type="protein sequence ID" value="TYL81688.1"/>
    <property type="molecule type" value="Genomic_DNA"/>
</dbReference>
<accession>A0A5S4WJI5</accession>
<sequence>MGGFPRRVDAIVASCLDQRPSSLRGALATKQSRVLLRKDSGLLRFARNDERWWARRKGAFAHRAS</sequence>
<dbReference type="Proteomes" id="UP000324853">
    <property type="component" value="Unassembled WGS sequence"/>
</dbReference>
<gene>
    <name evidence="1" type="ORF">FXB38_22935</name>
</gene>
<name>A0A5S4WJI5_9BRAD</name>
<evidence type="ECO:0000313" key="1">
    <source>
        <dbReference type="EMBL" id="TYL81688.1"/>
    </source>
</evidence>
<dbReference type="OrthoDB" id="8256597at2"/>
<proteinExistence type="predicted"/>
<evidence type="ECO:0000313" key="2">
    <source>
        <dbReference type="Proteomes" id="UP000324853"/>
    </source>
</evidence>